<organism evidence="1 2">
    <name type="scientific">Ensete ventricosum</name>
    <name type="common">Abyssinian banana</name>
    <name type="synonym">Musa ensete</name>
    <dbReference type="NCBI Taxonomy" id="4639"/>
    <lineage>
        <taxon>Eukaryota</taxon>
        <taxon>Viridiplantae</taxon>
        <taxon>Streptophyta</taxon>
        <taxon>Embryophyta</taxon>
        <taxon>Tracheophyta</taxon>
        <taxon>Spermatophyta</taxon>
        <taxon>Magnoliopsida</taxon>
        <taxon>Liliopsida</taxon>
        <taxon>Zingiberales</taxon>
        <taxon>Musaceae</taxon>
        <taxon>Ensete</taxon>
    </lineage>
</organism>
<evidence type="ECO:0000313" key="2">
    <source>
        <dbReference type="Proteomes" id="UP000287651"/>
    </source>
</evidence>
<evidence type="ECO:0000313" key="1">
    <source>
        <dbReference type="EMBL" id="RRT85327.1"/>
    </source>
</evidence>
<accession>A0A427BA21</accession>
<protein>
    <submittedName>
        <fullName evidence="1">Uncharacterized protein</fullName>
    </submittedName>
</protein>
<reference evidence="1 2" key="1">
    <citation type="journal article" date="2014" name="Agronomy (Basel)">
        <title>A Draft Genome Sequence for Ensete ventricosum, the Drought-Tolerant Tree Against Hunger.</title>
        <authorList>
            <person name="Harrison J."/>
            <person name="Moore K.A."/>
            <person name="Paszkiewicz K."/>
            <person name="Jones T."/>
            <person name="Grant M."/>
            <person name="Ambacheew D."/>
            <person name="Muzemil S."/>
            <person name="Studholme D.J."/>
        </authorList>
    </citation>
    <scope>NUCLEOTIDE SEQUENCE [LARGE SCALE GENOMIC DNA]</scope>
</reference>
<proteinExistence type="predicted"/>
<dbReference type="EMBL" id="AMZH03000135">
    <property type="protein sequence ID" value="RRT85327.1"/>
    <property type="molecule type" value="Genomic_DNA"/>
</dbReference>
<name>A0A427BA21_ENSVE</name>
<dbReference type="AlphaFoldDB" id="A0A427BA21"/>
<gene>
    <name evidence="1" type="ORF">B296_00007041</name>
</gene>
<sequence>MTTRMTTTWYILQEYLKLCILLPRTKVFRSQLCLSQLSRPSSSIKCFSEIRCMCLEAPFVFGTMQDEEPMERHDPALASVRVLLNICSLLHMILPIDNQDLSLLDICPVRATFLFAFFPLEVSETTSPLDYFPLLNKLYIVLPPQMQLLDCDSPPIQPPLHPSRPSNMLNLLYFSLLETYPSHGEEKVSMLHGAKF</sequence>
<dbReference type="Proteomes" id="UP000287651">
    <property type="component" value="Unassembled WGS sequence"/>
</dbReference>
<comment type="caution">
    <text evidence="1">The sequence shown here is derived from an EMBL/GenBank/DDBJ whole genome shotgun (WGS) entry which is preliminary data.</text>
</comment>